<gene>
    <name evidence="1" type="ORF">H9K76_02415</name>
</gene>
<evidence type="ECO:0000313" key="2">
    <source>
        <dbReference type="Proteomes" id="UP000515811"/>
    </source>
</evidence>
<proteinExistence type="predicted"/>
<dbReference type="Proteomes" id="UP000515811">
    <property type="component" value="Chromosome"/>
</dbReference>
<sequence>MAKQTHWWVAGGLVLAIAGCGGGGGGDDNTDPGTTPSQPNLAERIEPYDTQTKSVSADLKSQAGPSVQGLAGAPFIRKVALSAPADNLLQKTEAAAAADATRPGTPIQMAVSRDVAAAATVPLTQALLNWQPTSGGSRLAAIAFESPTAQGVRLGVRVTRLPAGATLRFYGAAGGPATEMTAAELAAQAQRIRDSGADEQTATTYWSPDFGGAQTVMEIEVPAGANVADVQVAVPRVSHFTHSAEQMEKLIEEKAGSASCNIDAMCQPDYLAQARSVARMRYTAEDGRGYYCTGTLLNDAKSSGTPYFLSANHCINTQAKAATLMTDWFYRASACNAGTVGTGVRQLTKGATLLYATVSTDTSFLRLNEAPPAGVLYAGSFYGGTVPAGSGVVGLHHPQGDLEKISFGKVNGLGVCADDSCSNVNDASGTFYEVKWSQGTTEGGSSGSAAFFGIGNQRYVMGQLYGGRASCSNPTGSDYYGRFDLSYRASIKQWLNP</sequence>
<dbReference type="SUPFAM" id="SSF50494">
    <property type="entry name" value="Trypsin-like serine proteases"/>
    <property type="match status" value="1"/>
</dbReference>
<name>A0A7G9RQ87_9BURK</name>
<dbReference type="Gene3D" id="2.40.10.10">
    <property type="entry name" value="Trypsin-like serine proteases"/>
    <property type="match status" value="2"/>
</dbReference>
<keyword evidence="2" id="KW-1185">Reference proteome</keyword>
<reference evidence="1 2" key="1">
    <citation type="submission" date="2020-08" db="EMBL/GenBank/DDBJ databases">
        <title>Genome sequence of Diaphorobacter ruginosibacter DSM 27467T.</title>
        <authorList>
            <person name="Hyun D.-W."/>
            <person name="Bae J.-W."/>
        </authorList>
    </citation>
    <scope>NUCLEOTIDE SEQUENCE [LARGE SCALE GENOMIC DNA]</scope>
    <source>
        <strain evidence="1 2">DSM 27467</strain>
    </source>
</reference>
<dbReference type="RefSeq" id="WP_187598007.1">
    <property type="nucleotide sequence ID" value="NZ_CP060714.1"/>
</dbReference>
<dbReference type="KEGG" id="drg:H9K76_02415"/>
<dbReference type="PANTHER" id="PTHR36234:SF5">
    <property type="entry name" value="LYSYL ENDOPEPTIDASE"/>
    <property type="match status" value="1"/>
</dbReference>
<dbReference type="InterPro" id="IPR043504">
    <property type="entry name" value="Peptidase_S1_PA_chymotrypsin"/>
</dbReference>
<dbReference type="EMBL" id="CP060714">
    <property type="protein sequence ID" value="QNN57762.1"/>
    <property type="molecule type" value="Genomic_DNA"/>
</dbReference>
<evidence type="ECO:0000313" key="1">
    <source>
        <dbReference type="EMBL" id="QNN57762.1"/>
    </source>
</evidence>
<dbReference type="AlphaFoldDB" id="A0A7G9RQ87"/>
<dbReference type="PANTHER" id="PTHR36234">
    <property type="entry name" value="LYSYL ENDOPEPTIDASE"/>
    <property type="match status" value="1"/>
</dbReference>
<accession>A0A7G9RQ87</accession>
<dbReference type="InterPro" id="IPR009003">
    <property type="entry name" value="Peptidase_S1_PA"/>
</dbReference>
<organism evidence="1 2">
    <name type="scientific">Diaphorobacter ruginosibacter</name>
    <dbReference type="NCBI Taxonomy" id="1715720"/>
    <lineage>
        <taxon>Bacteria</taxon>
        <taxon>Pseudomonadati</taxon>
        <taxon>Pseudomonadota</taxon>
        <taxon>Betaproteobacteria</taxon>
        <taxon>Burkholderiales</taxon>
        <taxon>Comamonadaceae</taxon>
        <taxon>Diaphorobacter</taxon>
    </lineage>
</organism>
<protein>
    <submittedName>
        <fullName evidence="1">Endoproteinase ArgC</fullName>
    </submittedName>
</protein>
<dbReference type="PROSITE" id="PS51257">
    <property type="entry name" value="PROKAR_LIPOPROTEIN"/>
    <property type="match status" value="1"/>
</dbReference>